<dbReference type="InterPro" id="IPR016181">
    <property type="entry name" value="Acyl_CoA_acyltransferase"/>
</dbReference>
<keyword evidence="3" id="KW-1185">Reference proteome</keyword>
<evidence type="ECO:0000313" key="3">
    <source>
        <dbReference type="Proteomes" id="UP000031549"/>
    </source>
</evidence>
<comment type="caution">
    <text evidence="2">The sequence shown here is derived from an EMBL/GenBank/DDBJ whole genome shotgun (WGS) entry which is preliminary data.</text>
</comment>
<accession>A0A846HC16</accession>
<evidence type="ECO:0000313" key="2">
    <source>
        <dbReference type="EMBL" id="NEU73961.1"/>
    </source>
</evidence>
<dbReference type="PANTHER" id="PTHR43792:SF1">
    <property type="entry name" value="N-ACETYLTRANSFERASE DOMAIN-CONTAINING PROTEIN"/>
    <property type="match status" value="1"/>
</dbReference>
<gene>
    <name evidence="2" type="ORF">PI95_015695</name>
</gene>
<dbReference type="RefSeq" id="WP_039739659.1">
    <property type="nucleotide sequence ID" value="NZ_JTCM02000031.1"/>
</dbReference>
<dbReference type="InterPro" id="IPR000182">
    <property type="entry name" value="GNAT_dom"/>
</dbReference>
<protein>
    <submittedName>
        <fullName evidence="2">GNAT family N-acetyltransferase</fullName>
    </submittedName>
</protein>
<proteinExistence type="predicted"/>
<dbReference type="Proteomes" id="UP000031549">
    <property type="component" value="Unassembled WGS sequence"/>
</dbReference>
<feature type="domain" description="N-acetyltransferase" evidence="1">
    <location>
        <begin position="20"/>
        <end position="170"/>
    </location>
</feature>
<dbReference type="InterPro" id="IPR051531">
    <property type="entry name" value="N-acetyltransferase"/>
</dbReference>
<sequence>MELLELEISTSRLLLQTISMKYQEDIFKEFNQEITTYMYTKPPKHISETEDFINNSLSEIKKGENLVLVILNNNSFKFLGCTGIHQINSNQPELGIWLKKSAHGKGYGLETIIALKTWAEENLDFQYLVYCADKANIPSRRIPEKLGGKIIREYKKTNLSGRVLNILEYAIPKAG</sequence>
<dbReference type="PANTHER" id="PTHR43792">
    <property type="entry name" value="GNAT FAMILY, PUTATIVE (AFU_ORTHOLOGUE AFUA_3G00765)-RELATED-RELATED"/>
    <property type="match status" value="1"/>
</dbReference>
<dbReference type="Pfam" id="PF13302">
    <property type="entry name" value="Acetyltransf_3"/>
    <property type="match status" value="1"/>
</dbReference>
<dbReference type="Gene3D" id="3.40.630.30">
    <property type="match status" value="1"/>
</dbReference>
<dbReference type="GO" id="GO:0016747">
    <property type="term" value="F:acyltransferase activity, transferring groups other than amino-acyl groups"/>
    <property type="evidence" value="ECO:0007669"/>
    <property type="project" value="InterPro"/>
</dbReference>
<dbReference type="EMBL" id="JTCM02000031">
    <property type="protein sequence ID" value="NEU73961.1"/>
    <property type="molecule type" value="Genomic_DNA"/>
</dbReference>
<dbReference type="AlphaFoldDB" id="A0A846HC16"/>
<organism evidence="2 3">
    <name type="scientific">Hassallia byssoidea VB512170</name>
    <dbReference type="NCBI Taxonomy" id="1304833"/>
    <lineage>
        <taxon>Bacteria</taxon>
        <taxon>Bacillati</taxon>
        <taxon>Cyanobacteriota</taxon>
        <taxon>Cyanophyceae</taxon>
        <taxon>Nostocales</taxon>
        <taxon>Tolypothrichaceae</taxon>
        <taxon>Hassallia</taxon>
    </lineage>
</organism>
<keyword evidence="2" id="KW-0808">Transferase</keyword>
<name>A0A846HC16_9CYAN</name>
<evidence type="ECO:0000259" key="1">
    <source>
        <dbReference type="PROSITE" id="PS51186"/>
    </source>
</evidence>
<dbReference type="SUPFAM" id="SSF55729">
    <property type="entry name" value="Acyl-CoA N-acyltransferases (Nat)"/>
    <property type="match status" value="1"/>
</dbReference>
<dbReference type="PROSITE" id="PS51186">
    <property type="entry name" value="GNAT"/>
    <property type="match status" value="1"/>
</dbReference>
<reference evidence="2 3" key="1">
    <citation type="journal article" date="2015" name="Genome Announc.">
        <title>Draft Genome Sequence of Cyanobacterium Hassallia byssoidea Strain VB512170, Isolated from Monuments in India.</title>
        <authorList>
            <person name="Singh D."/>
            <person name="Chandrababunaidu M.M."/>
            <person name="Panda A."/>
            <person name="Sen D."/>
            <person name="Bhattacharyya S."/>
            <person name="Adhikary S.P."/>
            <person name="Tripathy S."/>
        </authorList>
    </citation>
    <scope>NUCLEOTIDE SEQUENCE [LARGE SCALE GENOMIC DNA]</scope>
    <source>
        <strain evidence="2 3">VB512170</strain>
    </source>
</reference>